<sequence length="621" mass="67975">MAKRLQEAEEALARIQARECTSSAEETSSQPSPSPQPDLLLAESSIGPEFSHGSALAERMIMGSSTMVTAAEPSGSPTLDKSGNIPSATCRGAPKKIVLSELSLDKNGEIRYYGPTSAVHDPPCPQSGKVRPSLPAPNDASRAETRSTLAALVEGSSVWEEFGLENASKRTGIPRKVITELLNLYFTWVSPMFMYVYRPGDMATGGGYYSELLLTVICAHAAKYQCESYADSLLARARHLLGAAIQLPSSVPTVQALLQLSARELAGGLISQAWVYSGIAFRMASDLGLQVDSPSIKGLGPVDREIRLRLFWSCYFWDKATSLYAGRPPAVMEELPDSTLYLLDDSTDLETWNPCYGNTMNLTKLAYGEYPPVNSHAVSCFANSCKLSMIINEIILQLYSRRGRAITEITLNNIKMRLDLWRTQSPNHLRYDPDGLPPIAPPPHIMAQNLLYFATVILAHRPYWSIPKYFSICLAAAQSIEKLVLCFEATFGLERITYLIGYCIYTGASAALEDAKNSTLGAAHPVLRTLLRALNKGMQRCPLLERSLEIIIKGLNHTPPVHQAARVVNSEAGGRVASPGSAGGLQAVVVTWAPLRLRLLRQVTDGYTRTRIYLRSHTLIL</sequence>
<dbReference type="CDD" id="cd12148">
    <property type="entry name" value="fungal_TF_MHR"/>
    <property type="match status" value="1"/>
</dbReference>
<keyword evidence="3" id="KW-0805">Transcription regulation</keyword>
<evidence type="ECO:0000256" key="6">
    <source>
        <dbReference type="ARBA" id="ARBA00023242"/>
    </source>
</evidence>
<evidence type="ECO:0000313" key="10">
    <source>
        <dbReference type="Proteomes" id="UP001392437"/>
    </source>
</evidence>
<dbReference type="InterPro" id="IPR007219">
    <property type="entry name" value="XnlR_reg_dom"/>
</dbReference>
<proteinExistence type="predicted"/>
<reference evidence="9 10" key="1">
    <citation type="submission" date="2023-01" db="EMBL/GenBank/DDBJ databases">
        <title>Analysis of 21 Apiospora genomes using comparative genomics revels a genus with tremendous synthesis potential of carbohydrate active enzymes and secondary metabolites.</title>
        <authorList>
            <person name="Sorensen T."/>
        </authorList>
    </citation>
    <scope>NUCLEOTIDE SEQUENCE [LARGE SCALE GENOMIC DNA]</scope>
    <source>
        <strain evidence="9 10">CBS 117206</strain>
    </source>
</reference>
<dbReference type="PANTHER" id="PTHR31313">
    <property type="entry name" value="TY1 ENHANCER ACTIVATOR"/>
    <property type="match status" value="1"/>
</dbReference>
<dbReference type="AlphaFoldDB" id="A0AAW0R5X8"/>
<evidence type="ECO:0000256" key="7">
    <source>
        <dbReference type="SAM" id="MobiDB-lite"/>
    </source>
</evidence>
<dbReference type="GO" id="GO:0006351">
    <property type="term" value="P:DNA-templated transcription"/>
    <property type="evidence" value="ECO:0007669"/>
    <property type="project" value="InterPro"/>
</dbReference>
<keyword evidence="6" id="KW-0539">Nucleus</keyword>
<dbReference type="EMBL" id="JAQQWP010000002">
    <property type="protein sequence ID" value="KAK8129176.1"/>
    <property type="molecule type" value="Genomic_DNA"/>
</dbReference>
<dbReference type="Pfam" id="PF04082">
    <property type="entry name" value="Fungal_trans"/>
    <property type="match status" value="1"/>
</dbReference>
<feature type="compositionally biased region" description="Low complexity" evidence="7">
    <location>
        <begin position="21"/>
        <end position="31"/>
    </location>
</feature>
<feature type="region of interest" description="Disordered" evidence="7">
    <location>
        <begin position="116"/>
        <end position="141"/>
    </location>
</feature>
<keyword evidence="4" id="KW-0238">DNA-binding</keyword>
<protein>
    <submittedName>
        <fullName evidence="9">Fungal-specific transcription factor domain-containing protein</fullName>
    </submittedName>
</protein>
<evidence type="ECO:0000256" key="5">
    <source>
        <dbReference type="ARBA" id="ARBA00023163"/>
    </source>
</evidence>
<dbReference type="GO" id="GO:0003677">
    <property type="term" value="F:DNA binding"/>
    <property type="evidence" value="ECO:0007669"/>
    <property type="project" value="UniProtKB-KW"/>
</dbReference>
<evidence type="ECO:0000256" key="1">
    <source>
        <dbReference type="ARBA" id="ARBA00022723"/>
    </source>
</evidence>
<feature type="domain" description="Xylanolytic transcriptional activator regulatory" evidence="8">
    <location>
        <begin position="273"/>
        <end position="349"/>
    </location>
</feature>
<keyword evidence="5" id="KW-0804">Transcription</keyword>
<dbReference type="PANTHER" id="PTHR31313:SF85">
    <property type="entry name" value="ZN(II)2CYS6 TRANSCRIPTION FACTOR (EUROFUNG)"/>
    <property type="match status" value="1"/>
</dbReference>
<dbReference type="SMART" id="SM00906">
    <property type="entry name" value="Fungal_trans"/>
    <property type="match status" value="1"/>
</dbReference>
<evidence type="ECO:0000259" key="8">
    <source>
        <dbReference type="SMART" id="SM00906"/>
    </source>
</evidence>
<dbReference type="InterPro" id="IPR051615">
    <property type="entry name" value="Transcr_Regulatory_Elem"/>
</dbReference>
<feature type="region of interest" description="Disordered" evidence="7">
    <location>
        <begin position="1"/>
        <end position="46"/>
    </location>
</feature>
<evidence type="ECO:0000256" key="3">
    <source>
        <dbReference type="ARBA" id="ARBA00023015"/>
    </source>
</evidence>
<keyword evidence="1" id="KW-0479">Metal-binding</keyword>
<evidence type="ECO:0000256" key="2">
    <source>
        <dbReference type="ARBA" id="ARBA00022833"/>
    </source>
</evidence>
<comment type="caution">
    <text evidence="9">The sequence shown here is derived from an EMBL/GenBank/DDBJ whole genome shotgun (WGS) entry which is preliminary data.</text>
</comment>
<evidence type="ECO:0000313" key="9">
    <source>
        <dbReference type="EMBL" id="KAK8129176.1"/>
    </source>
</evidence>
<name>A0AAW0R5X8_9PEZI</name>
<evidence type="ECO:0000256" key="4">
    <source>
        <dbReference type="ARBA" id="ARBA00023125"/>
    </source>
</evidence>
<gene>
    <name evidence="9" type="ORF">PG999_001556</name>
</gene>
<organism evidence="9 10">
    <name type="scientific">Apiospora kogelbergensis</name>
    <dbReference type="NCBI Taxonomy" id="1337665"/>
    <lineage>
        <taxon>Eukaryota</taxon>
        <taxon>Fungi</taxon>
        <taxon>Dikarya</taxon>
        <taxon>Ascomycota</taxon>
        <taxon>Pezizomycotina</taxon>
        <taxon>Sordariomycetes</taxon>
        <taxon>Xylariomycetidae</taxon>
        <taxon>Amphisphaeriales</taxon>
        <taxon>Apiosporaceae</taxon>
        <taxon>Apiospora</taxon>
    </lineage>
</organism>
<accession>A0AAW0R5X8</accession>
<dbReference type="Proteomes" id="UP001392437">
    <property type="component" value="Unassembled WGS sequence"/>
</dbReference>
<keyword evidence="10" id="KW-1185">Reference proteome</keyword>
<keyword evidence="2" id="KW-0862">Zinc</keyword>
<dbReference type="GO" id="GO:0008270">
    <property type="term" value="F:zinc ion binding"/>
    <property type="evidence" value="ECO:0007669"/>
    <property type="project" value="InterPro"/>
</dbReference>